<dbReference type="GO" id="GO:0055085">
    <property type="term" value="P:transmembrane transport"/>
    <property type="evidence" value="ECO:0007669"/>
    <property type="project" value="TreeGrafter"/>
</dbReference>
<dbReference type="InterPro" id="IPR002549">
    <property type="entry name" value="AI-2E-like"/>
</dbReference>
<dbReference type="GO" id="GO:0016020">
    <property type="term" value="C:membrane"/>
    <property type="evidence" value="ECO:0007669"/>
    <property type="project" value="UniProtKB-SubCell"/>
</dbReference>
<comment type="caution">
    <text evidence="7">The sequence shown here is derived from an EMBL/GenBank/DDBJ whole genome shotgun (WGS) entry which is preliminary data.</text>
</comment>
<feature type="transmembrane region" description="Helical" evidence="6">
    <location>
        <begin position="228"/>
        <end position="255"/>
    </location>
</feature>
<feature type="transmembrane region" description="Helical" evidence="6">
    <location>
        <begin position="304"/>
        <end position="333"/>
    </location>
</feature>
<gene>
    <name evidence="7" type="ORF">CJ301_07770</name>
</gene>
<feature type="transmembrane region" description="Helical" evidence="6">
    <location>
        <begin position="68"/>
        <end position="85"/>
    </location>
</feature>
<keyword evidence="5 6" id="KW-0472">Membrane</keyword>
<keyword evidence="3 6" id="KW-0812">Transmembrane</keyword>
<dbReference type="Proteomes" id="UP000221860">
    <property type="component" value="Unassembled WGS sequence"/>
</dbReference>
<dbReference type="OrthoDB" id="9799225at2"/>
<protein>
    <submittedName>
        <fullName evidence="7">AI-2E family transporter</fullName>
    </submittedName>
</protein>
<keyword evidence="8" id="KW-1185">Reference proteome</keyword>
<dbReference type="PANTHER" id="PTHR21716">
    <property type="entry name" value="TRANSMEMBRANE PROTEIN"/>
    <property type="match status" value="1"/>
</dbReference>
<feature type="transmembrane region" description="Helical" evidence="6">
    <location>
        <begin position="141"/>
        <end position="164"/>
    </location>
</feature>
<reference evidence="7 8" key="1">
    <citation type="submission" date="2017-08" db="EMBL/GenBank/DDBJ databases">
        <title>Draft Genome Sequence of Loktanella cinnabarina Strain XM1, Isolated from Coastal Surface Water.</title>
        <authorList>
            <person name="Ma R."/>
            <person name="Wang J."/>
            <person name="Wang Q."/>
            <person name="Ma Z."/>
            <person name="Li J."/>
            <person name="Chen L."/>
        </authorList>
    </citation>
    <scope>NUCLEOTIDE SEQUENCE [LARGE SCALE GENOMIC DNA]</scope>
    <source>
        <strain evidence="7 8">XM1</strain>
    </source>
</reference>
<accession>A0A2G1MH95</accession>
<feature type="transmembrane region" description="Helical" evidence="6">
    <location>
        <begin position="267"/>
        <end position="284"/>
    </location>
</feature>
<feature type="transmembrane region" description="Helical" evidence="6">
    <location>
        <begin position="201"/>
        <end position="222"/>
    </location>
</feature>
<feature type="transmembrane region" description="Helical" evidence="6">
    <location>
        <begin position="7"/>
        <end position="26"/>
    </location>
</feature>
<dbReference type="RefSeq" id="WP_099276086.1">
    <property type="nucleotide sequence ID" value="NZ_CANMUC010000007.1"/>
</dbReference>
<evidence type="ECO:0000256" key="3">
    <source>
        <dbReference type="ARBA" id="ARBA00022692"/>
    </source>
</evidence>
<sequence length="366" mass="38949">MSFAKSLSVLVNTALLLVLGGFLLVIGKPVLLPILAAIIVVYVLVGASEALGRVPLIGRLPAGMRRTLVLLAFAIGLFALTGVIVDTISQVLSEAPAYQANIERLIAQGAEFLGLDDRPDWQTVQNAVFGGFSVQNLINVALTNITSIGASVFLVTVYSAFLLAERAGFAHKLSAALRDPASAARTEDILRGINDRIGDYLAVKTLVNVILGALSFVILWALGIDFPLFWALSIGLLNYIPYFGSLVGVLLPITLSVLQFGDLGRTLLLATLLIAAQVWVGSFLEPRLIGRRVNLSPFVVLVSLAVWSALWGLPGALLAVPLTSMLTIVLSAFEPTRPIAILMADQLVRDRASPPPPPPPKRTPPA</sequence>
<evidence type="ECO:0000256" key="2">
    <source>
        <dbReference type="ARBA" id="ARBA00009773"/>
    </source>
</evidence>
<organism evidence="7 8">
    <name type="scientific">Limimaricola cinnabarinus</name>
    <dbReference type="NCBI Taxonomy" id="1125964"/>
    <lineage>
        <taxon>Bacteria</taxon>
        <taxon>Pseudomonadati</taxon>
        <taxon>Pseudomonadota</taxon>
        <taxon>Alphaproteobacteria</taxon>
        <taxon>Rhodobacterales</taxon>
        <taxon>Paracoccaceae</taxon>
        <taxon>Limimaricola</taxon>
    </lineage>
</organism>
<dbReference type="AlphaFoldDB" id="A0A2G1MH95"/>
<evidence type="ECO:0000256" key="4">
    <source>
        <dbReference type="ARBA" id="ARBA00022989"/>
    </source>
</evidence>
<comment type="subcellular location">
    <subcellularLocation>
        <location evidence="1">Membrane</location>
        <topology evidence="1">Multi-pass membrane protein</topology>
    </subcellularLocation>
</comment>
<dbReference type="Pfam" id="PF01594">
    <property type="entry name" value="AI-2E_transport"/>
    <property type="match status" value="1"/>
</dbReference>
<evidence type="ECO:0000256" key="6">
    <source>
        <dbReference type="SAM" id="Phobius"/>
    </source>
</evidence>
<evidence type="ECO:0000256" key="5">
    <source>
        <dbReference type="ARBA" id="ARBA00023136"/>
    </source>
</evidence>
<dbReference type="EMBL" id="NQWH01000009">
    <property type="protein sequence ID" value="PHP28123.1"/>
    <property type="molecule type" value="Genomic_DNA"/>
</dbReference>
<feature type="transmembrane region" description="Helical" evidence="6">
    <location>
        <begin position="32"/>
        <end position="56"/>
    </location>
</feature>
<evidence type="ECO:0000256" key="1">
    <source>
        <dbReference type="ARBA" id="ARBA00004141"/>
    </source>
</evidence>
<comment type="similarity">
    <text evidence="2">Belongs to the autoinducer-2 exporter (AI-2E) (TC 2.A.86) family.</text>
</comment>
<evidence type="ECO:0000313" key="7">
    <source>
        <dbReference type="EMBL" id="PHP28123.1"/>
    </source>
</evidence>
<name>A0A2G1MH95_9RHOB</name>
<proteinExistence type="inferred from homology"/>
<evidence type="ECO:0000313" key="8">
    <source>
        <dbReference type="Proteomes" id="UP000221860"/>
    </source>
</evidence>
<keyword evidence="4 6" id="KW-1133">Transmembrane helix</keyword>
<dbReference type="PANTHER" id="PTHR21716:SF64">
    <property type="entry name" value="AI-2 TRANSPORT PROTEIN TQSA"/>
    <property type="match status" value="1"/>
</dbReference>